<name>A0A914BWH7_9BILA</name>
<dbReference type="WBParaSite" id="ACRNAN_Path_116.g420.t1">
    <property type="protein sequence ID" value="ACRNAN_Path_116.g420.t1"/>
    <property type="gene ID" value="ACRNAN_Path_116.g420"/>
</dbReference>
<reference evidence="2" key="1">
    <citation type="submission" date="2022-11" db="UniProtKB">
        <authorList>
            <consortium name="WormBaseParasite"/>
        </authorList>
    </citation>
    <scope>IDENTIFICATION</scope>
</reference>
<accession>A0A914BWH7</accession>
<keyword evidence="1" id="KW-1185">Reference proteome</keyword>
<proteinExistence type="predicted"/>
<dbReference type="AlphaFoldDB" id="A0A914BWH7"/>
<dbReference type="Proteomes" id="UP000887540">
    <property type="component" value="Unplaced"/>
</dbReference>
<sequence length="77" mass="8969">MEVNTSDPSHLDAEYMEFESLLEEPRTSHDDSIPFPENYDFMSYEELLDVPLPSQEESRLVLKLKKVGSAWMANEIF</sequence>
<organism evidence="1 2">
    <name type="scientific">Acrobeloides nanus</name>
    <dbReference type="NCBI Taxonomy" id="290746"/>
    <lineage>
        <taxon>Eukaryota</taxon>
        <taxon>Metazoa</taxon>
        <taxon>Ecdysozoa</taxon>
        <taxon>Nematoda</taxon>
        <taxon>Chromadorea</taxon>
        <taxon>Rhabditida</taxon>
        <taxon>Tylenchina</taxon>
        <taxon>Cephalobomorpha</taxon>
        <taxon>Cephaloboidea</taxon>
        <taxon>Cephalobidae</taxon>
        <taxon>Acrobeloides</taxon>
    </lineage>
</organism>
<evidence type="ECO:0000313" key="1">
    <source>
        <dbReference type="Proteomes" id="UP000887540"/>
    </source>
</evidence>
<evidence type="ECO:0000313" key="2">
    <source>
        <dbReference type="WBParaSite" id="ACRNAN_Path_116.g420.t1"/>
    </source>
</evidence>
<protein>
    <submittedName>
        <fullName evidence="2">Uncharacterized protein</fullName>
    </submittedName>
</protein>